<feature type="domain" description="ABC3 transporter permease C-terminal" evidence="7">
    <location>
        <begin position="416"/>
        <end position="529"/>
    </location>
</feature>
<keyword evidence="3 6" id="KW-0812">Transmembrane</keyword>
<evidence type="ECO:0000313" key="9">
    <source>
        <dbReference type="EMBL" id="GAA3972458.1"/>
    </source>
</evidence>
<feature type="domain" description="MacB-like periplasmic core" evidence="8">
    <location>
        <begin position="564"/>
        <end position="763"/>
    </location>
</feature>
<protein>
    <submittedName>
        <fullName evidence="9">ABC transporter permease</fullName>
    </submittedName>
</protein>
<organism evidence="9 10">
    <name type="scientific">Mucilaginibacter dorajii</name>
    <dbReference type="NCBI Taxonomy" id="692994"/>
    <lineage>
        <taxon>Bacteria</taxon>
        <taxon>Pseudomonadati</taxon>
        <taxon>Bacteroidota</taxon>
        <taxon>Sphingobacteriia</taxon>
        <taxon>Sphingobacteriales</taxon>
        <taxon>Sphingobacteriaceae</taxon>
        <taxon>Mucilaginibacter</taxon>
    </lineage>
</organism>
<evidence type="ECO:0000259" key="8">
    <source>
        <dbReference type="Pfam" id="PF12704"/>
    </source>
</evidence>
<reference evidence="10" key="1">
    <citation type="journal article" date="2019" name="Int. J. Syst. Evol. Microbiol.">
        <title>The Global Catalogue of Microorganisms (GCM) 10K type strain sequencing project: providing services to taxonomists for standard genome sequencing and annotation.</title>
        <authorList>
            <consortium name="The Broad Institute Genomics Platform"/>
            <consortium name="The Broad Institute Genome Sequencing Center for Infectious Disease"/>
            <person name="Wu L."/>
            <person name="Ma J."/>
        </authorList>
    </citation>
    <scope>NUCLEOTIDE SEQUENCE [LARGE SCALE GENOMIC DNA]</scope>
    <source>
        <strain evidence="10">JCM 16601</strain>
    </source>
</reference>
<keyword evidence="5 6" id="KW-0472">Membrane</keyword>
<evidence type="ECO:0000313" key="10">
    <source>
        <dbReference type="Proteomes" id="UP001500742"/>
    </source>
</evidence>
<evidence type="ECO:0000256" key="1">
    <source>
        <dbReference type="ARBA" id="ARBA00004651"/>
    </source>
</evidence>
<feature type="transmembrane region" description="Helical" evidence="6">
    <location>
        <begin position="466"/>
        <end position="487"/>
    </location>
</feature>
<keyword evidence="2" id="KW-1003">Cell membrane</keyword>
<dbReference type="InterPro" id="IPR025857">
    <property type="entry name" value="MacB_PCD"/>
</dbReference>
<feature type="transmembrane region" description="Helical" evidence="6">
    <location>
        <begin position="832"/>
        <end position="860"/>
    </location>
</feature>
<evidence type="ECO:0000256" key="4">
    <source>
        <dbReference type="ARBA" id="ARBA00022989"/>
    </source>
</evidence>
<feature type="transmembrane region" description="Helical" evidence="6">
    <location>
        <begin position="796"/>
        <end position="820"/>
    </location>
</feature>
<feature type="domain" description="MacB-like periplasmic core" evidence="8">
    <location>
        <begin position="128"/>
        <end position="355"/>
    </location>
</feature>
<dbReference type="RefSeq" id="WP_259097581.1">
    <property type="nucleotide sequence ID" value="NZ_BAAAZC010000016.1"/>
</dbReference>
<dbReference type="InterPro" id="IPR003838">
    <property type="entry name" value="ABC3_permease_C"/>
</dbReference>
<dbReference type="PANTHER" id="PTHR30572:SF18">
    <property type="entry name" value="ABC-TYPE MACROLIDE FAMILY EXPORT SYSTEM PERMEASE COMPONENT 2"/>
    <property type="match status" value="1"/>
</dbReference>
<feature type="domain" description="ABC3 transporter permease C-terminal" evidence="7">
    <location>
        <begin position="799"/>
        <end position="912"/>
    </location>
</feature>
<evidence type="ECO:0000256" key="3">
    <source>
        <dbReference type="ARBA" id="ARBA00022692"/>
    </source>
</evidence>
<dbReference type="Pfam" id="PF02687">
    <property type="entry name" value="FtsX"/>
    <property type="match status" value="2"/>
</dbReference>
<sequence length="919" mass="102936">MNAEDHVWELATKKLAGEASEEELRELDFLLIENPELKTSLMLIFNWWQDEQPNTDANSYLLFEQILKKIKPEEEVATDNAPRLQPPNPKYIEIKRAVGNTHFLINAGMVKNYLKIAIRQLRKQKMYTAIKIGGFAFSIAACLLIALYIRDELSFDKNYPDANRVYRIVSAYDDGTVHGKGVDWPAVMAKTVKNDYPEIEKAGRLMPNSLFWGAGSNELKHADGVENTHEDGFAYADQSLLEILKVPMVYGDLAHALTEPQTMVISKSKADKYFPGQNPVGKVMYLNNNKSRPYKIGAVMQDFPKTTHLQYNFLLTLAGVKFWNGEQETWDANNYSTYVLLKPGVNINNLNKKMTNGIIKNYYIPDMLKNGDKNASKILSVFKMELQNIQDINLYSYGIDDGMSHGDIRFVWLFGAVAGFILLIACINFINLSTAKSANRAKEVGLRKVVGSQRSGLIQQFLTESLLYSLFSFVLGLILATLLLPYFNVLASKSLTMPWQQWWLLPVVVVSAGIVGLVAGIYPAFYLSGFKPIDVLKGKLATGSKGSFLRNGLVVFQFTTSIILIISTVVIYSQMQYILNKKVGFEKDQVLMIQGTNTLEDSQVKTFKSELQKLSSVKSVSISDFLPVSGTKRNGNEFHNEGKEKLEAGTGAQFWDVDEDYIKTFGMKLIAGRNFNPDMKTDSQAVIINQSMAQKLGLKNPIGKRITNYGPPKPIIGVVQDFNFESMRSGITPLAMHLSNSSSIVSVKIKGTNVKNTIAQITAVWKSFSPNQSIRYSFMDEQFANMYADVQRMGRIFTTFAMLAIIIACLGLFALAAFMAEQRSKEIGIRKVLGATISNITTLLSFDFIKLVFVAIVIASPIAWWAMTKWLQDFSYRINISWWMFALAGATSIVIAMLTVSYQSIKAALMNPVKSLKAE</sequence>
<feature type="transmembrane region" description="Helical" evidence="6">
    <location>
        <begin position="880"/>
        <end position="900"/>
    </location>
</feature>
<feature type="transmembrane region" description="Helical" evidence="6">
    <location>
        <begin position="502"/>
        <end position="527"/>
    </location>
</feature>
<keyword evidence="10" id="KW-1185">Reference proteome</keyword>
<feature type="transmembrane region" description="Helical" evidence="6">
    <location>
        <begin position="410"/>
        <end position="432"/>
    </location>
</feature>
<proteinExistence type="predicted"/>
<evidence type="ECO:0000256" key="5">
    <source>
        <dbReference type="ARBA" id="ARBA00023136"/>
    </source>
</evidence>
<name>A0ABP7PWC5_9SPHI</name>
<gene>
    <name evidence="9" type="ORF">GCM10022210_22750</name>
</gene>
<accession>A0ABP7PWC5</accession>
<comment type="caution">
    <text evidence="9">The sequence shown here is derived from an EMBL/GenBank/DDBJ whole genome shotgun (WGS) entry which is preliminary data.</text>
</comment>
<dbReference type="PANTHER" id="PTHR30572">
    <property type="entry name" value="MEMBRANE COMPONENT OF TRANSPORTER-RELATED"/>
    <property type="match status" value="1"/>
</dbReference>
<dbReference type="Proteomes" id="UP001500742">
    <property type="component" value="Unassembled WGS sequence"/>
</dbReference>
<evidence type="ECO:0000256" key="6">
    <source>
        <dbReference type="SAM" id="Phobius"/>
    </source>
</evidence>
<dbReference type="InterPro" id="IPR050250">
    <property type="entry name" value="Macrolide_Exporter_MacB"/>
</dbReference>
<comment type="subcellular location">
    <subcellularLocation>
        <location evidence="1">Cell membrane</location>
        <topology evidence="1">Multi-pass membrane protein</topology>
    </subcellularLocation>
</comment>
<keyword evidence="4 6" id="KW-1133">Transmembrane helix</keyword>
<feature type="transmembrane region" description="Helical" evidence="6">
    <location>
        <begin position="548"/>
        <end position="572"/>
    </location>
</feature>
<evidence type="ECO:0000259" key="7">
    <source>
        <dbReference type="Pfam" id="PF02687"/>
    </source>
</evidence>
<feature type="transmembrane region" description="Helical" evidence="6">
    <location>
        <begin position="129"/>
        <end position="149"/>
    </location>
</feature>
<evidence type="ECO:0000256" key="2">
    <source>
        <dbReference type="ARBA" id="ARBA00022475"/>
    </source>
</evidence>
<dbReference type="EMBL" id="BAAAZC010000016">
    <property type="protein sequence ID" value="GAA3972458.1"/>
    <property type="molecule type" value="Genomic_DNA"/>
</dbReference>
<dbReference type="Pfam" id="PF12704">
    <property type="entry name" value="MacB_PCD"/>
    <property type="match status" value="2"/>
</dbReference>